<gene>
    <name evidence="1" type="ORF">ALO52_200256</name>
</gene>
<evidence type="ECO:0000313" key="2">
    <source>
        <dbReference type="Proteomes" id="UP000050562"/>
    </source>
</evidence>
<protein>
    <submittedName>
        <fullName evidence="1">Diguanylate phosphodiesterase</fullName>
    </submittedName>
</protein>
<reference evidence="1 2" key="1">
    <citation type="submission" date="2015-09" db="EMBL/GenBank/DDBJ databases">
        <title>Genome announcement of multiple Pseudomonas syringae strains.</title>
        <authorList>
            <person name="Thakur S."/>
            <person name="Wang P.W."/>
            <person name="Gong Y."/>
            <person name="Weir B.S."/>
            <person name="Guttman D.S."/>
        </authorList>
    </citation>
    <scope>NUCLEOTIDE SEQUENCE [LARGE SCALE GENOMIC DNA]</scope>
    <source>
        <strain evidence="1 2">ICMP3956</strain>
    </source>
</reference>
<sequence length="87" mass="9830">MVQPTTVANIIGPWKGEAPTTLLQHCRDAWDTPFKELSDIMVATFLNQRIALPQMLAEAKRRLDSEPREDTEYFDDQLAEAVLGADK</sequence>
<name>A0A0P9YPV8_9PSED</name>
<dbReference type="Proteomes" id="UP000050562">
    <property type="component" value="Unassembled WGS sequence"/>
</dbReference>
<organism evidence="1 2">
    <name type="scientific">Pseudomonas syringae pv. primulae</name>
    <dbReference type="NCBI Taxonomy" id="251707"/>
    <lineage>
        <taxon>Bacteria</taxon>
        <taxon>Pseudomonadati</taxon>
        <taxon>Pseudomonadota</taxon>
        <taxon>Gammaproteobacteria</taxon>
        <taxon>Pseudomonadales</taxon>
        <taxon>Pseudomonadaceae</taxon>
        <taxon>Pseudomonas</taxon>
    </lineage>
</organism>
<dbReference type="EMBL" id="LJRC01000145">
    <property type="protein sequence ID" value="KPY36457.1"/>
    <property type="molecule type" value="Genomic_DNA"/>
</dbReference>
<evidence type="ECO:0000313" key="1">
    <source>
        <dbReference type="EMBL" id="KPY36457.1"/>
    </source>
</evidence>
<dbReference type="AlphaFoldDB" id="A0A0P9YPV8"/>
<proteinExistence type="predicted"/>
<dbReference type="PATRIC" id="fig|251707.3.peg.2185"/>
<accession>A0A0P9YPV8</accession>
<comment type="caution">
    <text evidence="1">The sequence shown here is derived from an EMBL/GenBank/DDBJ whole genome shotgun (WGS) entry which is preliminary data.</text>
</comment>